<keyword evidence="4" id="KW-0963">Cytoplasm</keyword>
<protein>
    <recommendedName>
        <fullName evidence="3">tRNA threonylcarbamoyladenosine biosynthesis protein TsaE</fullName>
    </recommendedName>
    <alternativeName>
        <fullName evidence="10">t(6)A37 threonylcarbamoyladenosine biosynthesis protein TsaE</fullName>
    </alternativeName>
</protein>
<keyword evidence="6" id="KW-0479">Metal-binding</keyword>
<evidence type="ECO:0000256" key="4">
    <source>
        <dbReference type="ARBA" id="ARBA00022490"/>
    </source>
</evidence>
<dbReference type="NCBIfam" id="TIGR00150">
    <property type="entry name" value="T6A_YjeE"/>
    <property type="match status" value="1"/>
</dbReference>
<evidence type="ECO:0000256" key="5">
    <source>
        <dbReference type="ARBA" id="ARBA00022694"/>
    </source>
</evidence>
<organism evidence="11 12">
    <name type="scientific">Cerasicoccus arenae</name>
    <dbReference type="NCBI Taxonomy" id="424488"/>
    <lineage>
        <taxon>Bacteria</taxon>
        <taxon>Pseudomonadati</taxon>
        <taxon>Verrucomicrobiota</taxon>
        <taxon>Opitutia</taxon>
        <taxon>Puniceicoccales</taxon>
        <taxon>Cerasicoccaceae</taxon>
        <taxon>Cerasicoccus</taxon>
    </lineage>
</organism>
<reference evidence="11" key="1">
    <citation type="journal article" date="2014" name="Int. J. Syst. Evol. Microbiol.">
        <title>Complete genome sequence of Corynebacterium casei LMG S-19264T (=DSM 44701T), isolated from a smear-ripened cheese.</title>
        <authorList>
            <consortium name="US DOE Joint Genome Institute (JGI-PGF)"/>
            <person name="Walter F."/>
            <person name="Albersmeier A."/>
            <person name="Kalinowski J."/>
            <person name="Ruckert C."/>
        </authorList>
    </citation>
    <scope>NUCLEOTIDE SEQUENCE</scope>
    <source>
        <strain evidence="11">KCTC 12870</strain>
    </source>
</reference>
<comment type="caution">
    <text evidence="11">The sequence shown here is derived from an EMBL/GenBank/DDBJ whole genome shotgun (WGS) entry which is preliminary data.</text>
</comment>
<keyword evidence="9" id="KW-0460">Magnesium</keyword>
<evidence type="ECO:0000256" key="2">
    <source>
        <dbReference type="ARBA" id="ARBA00007599"/>
    </source>
</evidence>
<dbReference type="GO" id="GO:0005524">
    <property type="term" value="F:ATP binding"/>
    <property type="evidence" value="ECO:0007669"/>
    <property type="project" value="UniProtKB-KW"/>
</dbReference>
<dbReference type="GO" id="GO:0002949">
    <property type="term" value="P:tRNA threonylcarbamoyladenosine modification"/>
    <property type="evidence" value="ECO:0007669"/>
    <property type="project" value="InterPro"/>
</dbReference>
<dbReference type="PANTHER" id="PTHR33540">
    <property type="entry name" value="TRNA THREONYLCARBAMOYLADENOSINE BIOSYNTHESIS PROTEIN TSAE"/>
    <property type="match status" value="1"/>
</dbReference>
<reference evidence="11" key="2">
    <citation type="submission" date="2020-09" db="EMBL/GenBank/DDBJ databases">
        <authorList>
            <person name="Sun Q."/>
            <person name="Kim S."/>
        </authorList>
    </citation>
    <scope>NUCLEOTIDE SEQUENCE</scope>
    <source>
        <strain evidence="11">KCTC 12870</strain>
    </source>
</reference>
<dbReference type="AlphaFoldDB" id="A0A8J3DFZ1"/>
<accession>A0A8J3DFZ1</accession>
<dbReference type="SUPFAM" id="SSF52540">
    <property type="entry name" value="P-loop containing nucleoside triphosphate hydrolases"/>
    <property type="match status" value="1"/>
</dbReference>
<evidence type="ECO:0000313" key="12">
    <source>
        <dbReference type="Proteomes" id="UP000642829"/>
    </source>
</evidence>
<keyword evidence="8" id="KW-0067">ATP-binding</keyword>
<dbReference type="Gene3D" id="3.40.50.300">
    <property type="entry name" value="P-loop containing nucleotide triphosphate hydrolases"/>
    <property type="match status" value="1"/>
</dbReference>
<dbReference type="Pfam" id="PF02367">
    <property type="entry name" value="TsaE"/>
    <property type="match status" value="1"/>
</dbReference>
<evidence type="ECO:0000256" key="3">
    <source>
        <dbReference type="ARBA" id="ARBA00019010"/>
    </source>
</evidence>
<comment type="similarity">
    <text evidence="2">Belongs to the TsaE family.</text>
</comment>
<dbReference type="EMBL" id="BMXG01000004">
    <property type="protein sequence ID" value="GHB95412.1"/>
    <property type="molecule type" value="Genomic_DNA"/>
</dbReference>
<dbReference type="Proteomes" id="UP000642829">
    <property type="component" value="Unassembled WGS sequence"/>
</dbReference>
<evidence type="ECO:0000313" key="11">
    <source>
        <dbReference type="EMBL" id="GHB95412.1"/>
    </source>
</evidence>
<dbReference type="GO" id="GO:0046872">
    <property type="term" value="F:metal ion binding"/>
    <property type="evidence" value="ECO:0007669"/>
    <property type="project" value="UniProtKB-KW"/>
</dbReference>
<keyword evidence="5" id="KW-0819">tRNA processing</keyword>
<proteinExistence type="inferred from homology"/>
<sequence>MKEIIAQLQTGVHTSSPDETEALARRFATVLPANSVLALYGDLGAGKSTFVRGLARAWGITQPITSPTYNLLHCYEGERQLLHLDAYRLDKPDDAEALLIEDLRQEPWMLAIEWPEHVPDYWLTEAWKLNLSLDTGGRFIQLAPGK</sequence>
<evidence type="ECO:0000256" key="6">
    <source>
        <dbReference type="ARBA" id="ARBA00022723"/>
    </source>
</evidence>
<dbReference type="GO" id="GO:0005737">
    <property type="term" value="C:cytoplasm"/>
    <property type="evidence" value="ECO:0007669"/>
    <property type="project" value="UniProtKB-SubCell"/>
</dbReference>
<evidence type="ECO:0000256" key="10">
    <source>
        <dbReference type="ARBA" id="ARBA00032441"/>
    </source>
</evidence>
<keyword evidence="12" id="KW-1185">Reference proteome</keyword>
<dbReference type="PANTHER" id="PTHR33540:SF2">
    <property type="entry name" value="TRNA THREONYLCARBAMOYLADENOSINE BIOSYNTHESIS PROTEIN TSAE"/>
    <property type="match status" value="1"/>
</dbReference>
<evidence type="ECO:0000256" key="1">
    <source>
        <dbReference type="ARBA" id="ARBA00004496"/>
    </source>
</evidence>
<gene>
    <name evidence="11" type="ORF">GCM10007047_08950</name>
</gene>
<comment type="subcellular location">
    <subcellularLocation>
        <location evidence="1">Cytoplasm</location>
    </subcellularLocation>
</comment>
<evidence type="ECO:0000256" key="8">
    <source>
        <dbReference type="ARBA" id="ARBA00022840"/>
    </source>
</evidence>
<evidence type="ECO:0000256" key="9">
    <source>
        <dbReference type="ARBA" id="ARBA00022842"/>
    </source>
</evidence>
<dbReference type="RefSeq" id="WP_189512283.1">
    <property type="nucleotide sequence ID" value="NZ_BMXG01000004.1"/>
</dbReference>
<keyword evidence="7" id="KW-0547">Nucleotide-binding</keyword>
<evidence type="ECO:0000256" key="7">
    <source>
        <dbReference type="ARBA" id="ARBA00022741"/>
    </source>
</evidence>
<dbReference type="InterPro" id="IPR003442">
    <property type="entry name" value="T6A_TsaE"/>
</dbReference>
<name>A0A8J3DFZ1_9BACT</name>
<dbReference type="InterPro" id="IPR027417">
    <property type="entry name" value="P-loop_NTPase"/>
</dbReference>